<evidence type="ECO:0000256" key="3">
    <source>
        <dbReference type="ARBA" id="ARBA00022755"/>
    </source>
</evidence>
<sequence length="209" mass="22802">MKKIVVLVSGGGTNLQALIDAERAGEIKNGKITCVIASRPDAYALTRAQNAGIHTRVIERKQFENAKTFSEALLAALNEEQADLVVYAGFMTIVDRLVSDVYKNRMINVHPALIPSFCGKGFYGLHVHEAALKKGVKLTGATAHFVNEVCDGGPIILQKAVEVCSNDTPETLQRRVMEEAEWKILPKAVSLFCEDKITVTDDGIAVIHQ</sequence>
<proteinExistence type="inferred from homology"/>
<dbReference type="InterPro" id="IPR004607">
    <property type="entry name" value="GART"/>
</dbReference>
<feature type="active site" description="Proton donor" evidence="4">
    <location>
        <position position="110"/>
    </location>
</feature>
<feature type="binding site" evidence="4">
    <location>
        <position position="108"/>
    </location>
    <ligand>
        <name>(6R)-10-formyltetrahydrofolate</name>
        <dbReference type="ChEBI" id="CHEBI:195366"/>
    </ligand>
</feature>
<reference evidence="6" key="1">
    <citation type="submission" date="2020-08" db="EMBL/GenBank/DDBJ databases">
        <authorList>
            <person name="Cejkova D."/>
            <person name="Kubasova T."/>
            <person name="Jahodarova E."/>
            <person name="Rychlik I."/>
        </authorList>
    </citation>
    <scope>NUCLEOTIDE SEQUENCE</scope>
    <source>
        <strain evidence="6">An559</strain>
    </source>
</reference>
<dbReference type="PANTHER" id="PTHR43369">
    <property type="entry name" value="PHOSPHORIBOSYLGLYCINAMIDE FORMYLTRANSFERASE"/>
    <property type="match status" value="1"/>
</dbReference>
<dbReference type="Proteomes" id="UP000774750">
    <property type="component" value="Unassembled WGS sequence"/>
</dbReference>
<dbReference type="InterPro" id="IPR002376">
    <property type="entry name" value="Formyl_transf_N"/>
</dbReference>
<dbReference type="RefSeq" id="WP_204445318.1">
    <property type="nucleotide sequence ID" value="NZ_JACJKY010000005.1"/>
</dbReference>
<evidence type="ECO:0000256" key="2">
    <source>
        <dbReference type="ARBA" id="ARBA00022679"/>
    </source>
</evidence>
<dbReference type="Gene3D" id="3.40.50.170">
    <property type="entry name" value="Formyl transferase, N-terminal domain"/>
    <property type="match status" value="1"/>
</dbReference>
<feature type="binding site" evidence="4">
    <location>
        <position position="67"/>
    </location>
    <ligand>
        <name>(6R)-10-formyltetrahydrofolate</name>
        <dbReference type="ChEBI" id="CHEBI:195366"/>
    </ligand>
</feature>
<keyword evidence="2 4" id="KW-0808">Transferase</keyword>
<organism evidence="6 7">
    <name type="scientific">Merdimmobilis hominis</name>
    <dbReference type="NCBI Taxonomy" id="2897707"/>
    <lineage>
        <taxon>Bacteria</taxon>
        <taxon>Bacillati</taxon>
        <taxon>Bacillota</taxon>
        <taxon>Clostridia</taxon>
        <taxon>Eubacteriales</taxon>
        <taxon>Oscillospiraceae</taxon>
        <taxon>Merdimmobilis</taxon>
    </lineage>
</organism>
<dbReference type="InterPro" id="IPR036477">
    <property type="entry name" value="Formyl_transf_N_sf"/>
</dbReference>
<feature type="binding site" evidence="4">
    <location>
        <begin position="12"/>
        <end position="14"/>
    </location>
    <ligand>
        <name>N(1)-(5-phospho-beta-D-ribosyl)glycinamide</name>
        <dbReference type="ChEBI" id="CHEBI:143788"/>
    </ligand>
</feature>
<reference evidence="6" key="2">
    <citation type="journal article" date="2021" name="Sci. Rep.">
        <title>The distribution of antibiotic resistance genes in chicken gut microbiota commensals.</title>
        <authorList>
            <person name="Juricova H."/>
            <person name="Matiasovicova J."/>
            <person name="Kubasova T."/>
            <person name="Cejkova D."/>
            <person name="Rychlik I."/>
        </authorList>
    </citation>
    <scope>NUCLEOTIDE SEQUENCE</scope>
    <source>
        <strain evidence="6">An559</strain>
    </source>
</reference>
<dbReference type="AlphaFoldDB" id="A0A938X6P5"/>
<name>A0A938X6P5_9FIRM</name>
<feature type="site" description="Raises pKa of active site His" evidence="4">
    <location>
        <position position="151"/>
    </location>
</feature>
<dbReference type="HAMAP" id="MF_01930">
    <property type="entry name" value="PurN"/>
    <property type="match status" value="1"/>
</dbReference>
<comment type="pathway">
    <text evidence="1 4">Purine metabolism; IMP biosynthesis via de novo pathway; N(2)-formyl-N(1)-(5-phospho-D-ribosyl)glycinamide from N(1)-(5-phospho-D-ribosyl)glycinamide (10-formyl THF route): step 1/1.</text>
</comment>
<dbReference type="Pfam" id="PF00551">
    <property type="entry name" value="Formyl_trans_N"/>
    <property type="match status" value="1"/>
</dbReference>
<dbReference type="NCBIfam" id="TIGR00639">
    <property type="entry name" value="PurN"/>
    <property type="match status" value="1"/>
</dbReference>
<keyword evidence="7" id="KW-1185">Reference proteome</keyword>
<dbReference type="GO" id="GO:0005829">
    <property type="term" value="C:cytosol"/>
    <property type="evidence" value="ECO:0007669"/>
    <property type="project" value="TreeGrafter"/>
</dbReference>
<dbReference type="EMBL" id="JACJKY010000005">
    <property type="protein sequence ID" value="MBM6920452.1"/>
    <property type="molecule type" value="Genomic_DNA"/>
</dbReference>
<comment type="caution">
    <text evidence="6">The sequence shown here is derived from an EMBL/GenBank/DDBJ whole genome shotgun (WGS) entry which is preliminary data.</text>
</comment>
<dbReference type="GO" id="GO:0004644">
    <property type="term" value="F:phosphoribosylglycinamide formyltransferase activity"/>
    <property type="evidence" value="ECO:0007669"/>
    <property type="project" value="UniProtKB-UniRule"/>
</dbReference>
<keyword evidence="3 4" id="KW-0658">Purine biosynthesis</keyword>
<dbReference type="SUPFAM" id="SSF53328">
    <property type="entry name" value="Formyltransferase"/>
    <property type="match status" value="1"/>
</dbReference>
<evidence type="ECO:0000256" key="4">
    <source>
        <dbReference type="HAMAP-Rule" id="MF_01930"/>
    </source>
</evidence>
<dbReference type="EC" id="2.1.2.2" evidence="4"/>
<comment type="similarity">
    <text evidence="4">Belongs to the GART family.</text>
</comment>
<protein>
    <recommendedName>
        <fullName evidence="4">Phosphoribosylglycinamide formyltransferase</fullName>
        <ecNumber evidence="4">2.1.2.2</ecNumber>
    </recommendedName>
    <alternativeName>
        <fullName evidence="4">5'-phosphoribosylglycinamide transformylase</fullName>
    </alternativeName>
    <alternativeName>
        <fullName evidence="4">GAR transformylase</fullName>
        <shortName evidence="4">GART</shortName>
    </alternativeName>
</protein>
<evidence type="ECO:0000313" key="7">
    <source>
        <dbReference type="Proteomes" id="UP000774750"/>
    </source>
</evidence>
<comment type="catalytic activity">
    <reaction evidence="4">
        <text>N(1)-(5-phospho-beta-D-ribosyl)glycinamide + (6R)-10-formyltetrahydrofolate = N(2)-formyl-N(1)-(5-phospho-beta-D-ribosyl)glycinamide + (6S)-5,6,7,8-tetrahydrofolate + H(+)</text>
        <dbReference type="Rhea" id="RHEA:15053"/>
        <dbReference type="ChEBI" id="CHEBI:15378"/>
        <dbReference type="ChEBI" id="CHEBI:57453"/>
        <dbReference type="ChEBI" id="CHEBI:143788"/>
        <dbReference type="ChEBI" id="CHEBI:147286"/>
        <dbReference type="ChEBI" id="CHEBI:195366"/>
        <dbReference type="EC" id="2.1.2.2"/>
    </reaction>
</comment>
<dbReference type="PANTHER" id="PTHR43369:SF2">
    <property type="entry name" value="PHOSPHORIBOSYLGLYCINAMIDE FORMYLTRANSFERASE"/>
    <property type="match status" value="1"/>
</dbReference>
<feature type="domain" description="Formyl transferase N-terminal" evidence="5">
    <location>
        <begin position="2"/>
        <end position="189"/>
    </location>
</feature>
<evidence type="ECO:0000259" key="5">
    <source>
        <dbReference type="Pfam" id="PF00551"/>
    </source>
</evidence>
<accession>A0A938X6P5</accession>
<dbReference type="CDD" id="cd08645">
    <property type="entry name" value="FMT_core_GART"/>
    <property type="match status" value="1"/>
</dbReference>
<evidence type="ECO:0000256" key="1">
    <source>
        <dbReference type="ARBA" id="ARBA00005054"/>
    </source>
</evidence>
<comment type="function">
    <text evidence="4">Catalyzes the transfer of a formyl group from 10-formyltetrahydrofolate to 5-phospho-ribosyl-glycinamide (GAR), producing 5-phospho-ribosyl-N-formylglycinamide (FGAR) and tetrahydrofolate.</text>
</comment>
<gene>
    <name evidence="4" type="primary">purN</name>
    <name evidence="6" type="ORF">H6A12_04690</name>
</gene>
<comment type="caution">
    <text evidence="4">Lacks conserved residue(s) required for the propagation of feature annotation.</text>
</comment>
<evidence type="ECO:0000313" key="6">
    <source>
        <dbReference type="EMBL" id="MBM6920452.1"/>
    </source>
</evidence>
<dbReference type="GO" id="GO:0006189">
    <property type="term" value="P:'de novo' IMP biosynthetic process"/>
    <property type="evidence" value="ECO:0007669"/>
    <property type="project" value="UniProtKB-UniRule"/>
</dbReference>